<keyword evidence="11 14" id="KW-0472">Membrane</keyword>
<accession>A0ABM8U5B4</accession>
<feature type="domain" description="TonB-dependent receptor plug" evidence="20">
    <location>
        <begin position="86"/>
        <end position="187"/>
    </location>
</feature>
<evidence type="ECO:0000259" key="20">
    <source>
        <dbReference type="Pfam" id="PF07715"/>
    </source>
</evidence>
<evidence type="ECO:0000256" key="16">
    <source>
        <dbReference type="RuleBase" id="RU003357"/>
    </source>
</evidence>
<feature type="domain" description="TonB-dependent receptor-like beta-barrel" evidence="19">
    <location>
        <begin position="293"/>
        <end position="696"/>
    </location>
</feature>
<comment type="similarity">
    <text evidence="2 14 16">Belongs to the TonB-dependent receptor family.</text>
</comment>
<dbReference type="PANTHER" id="PTHR32552">
    <property type="entry name" value="FERRICHROME IRON RECEPTOR-RELATED"/>
    <property type="match status" value="1"/>
</dbReference>
<keyword evidence="6 14" id="KW-0812">Transmembrane</keyword>
<reference evidence="21 22" key="1">
    <citation type="submission" date="2021-04" db="EMBL/GenBank/DDBJ databases">
        <authorList>
            <person name="Vanwijnsberghe S."/>
        </authorList>
    </citation>
    <scope>NUCLEOTIDE SEQUENCE [LARGE SCALE GENOMIC DNA]</scope>
    <source>
        <strain evidence="21 22">LMG 32171</strain>
    </source>
</reference>
<keyword evidence="13 14" id="KW-0998">Cell outer membrane</keyword>
<evidence type="ECO:0000256" key="7">
    <source>
        <dbReference type="ARBA" id="ARBA00022729"/>
    </source>
</evidence>
<dbReference type="SUPFAM" id="SSF56935">
    <property type="entry name" value="Porins"/>
    <property type="match status" value="1"/>
</dbReference>
<keyword evidence="8" id="KW-0408">Iron</keyword>
<evidence type="ECO:0000256" key="14">
    <source>
        <dbReference type="PROSITE-ProRule" id="PRU01360"/>
    </source>
</evidence>
<evidence type="ECO:0000313" key="21">
    <source>
        <dbReference type="EMBL" id="CAG4904740.1"/>
    </source>
</evidence>
<dbReference type="InterPro" id="IPR010917">
    <property type="entry name" value="TonB_rcpt_CS"/>
</dbReference>
<dbReference type="InterPro" id="IPR012910">
    <property type="entry name" value="Plug_dom"/>
</dbReference>
<gene>
    <name evidence="21" type="primary">fatA_2</name>
    <name evidence="21" type="ORF">R54767_03116</name>
</gene>
<keyword evidence="3 14" id="KW-0813">Transport</keyword>
<dbReference type="InterPro" id="IPR039426">
    <property type="entry name" value="TonB-dep_rcpt-like"/>
</dbReference>
<evidence type="ECO:0000256" key="3">
    <source>
        <dbReference type="ARBA" id="ARBA00022448"/>
    </source>
</evidence>
<dbReference type="CDD" id="cd01347">
    <property type="entry name" value="ligand_gated_channel"/>
    <property type="match status" value="1"/>
</dbReference>
<evidence type="ECO:0000256" key="5">
    <source>
        <dbReference type="ARBA" id="ARBA00022496"/>
    </source>
</evidence>
<organism evidence="21 22">
    <name type="scientific">Paraburkholderia gardini</name>
    <dbReference type="NCBI Taxonomy" id="2823469"/>
    <lineage>
        <taxon>Bacteria</taxon>
        <taxon>Pseudomonadati</taxon>
        <taxon>Pseudomonadota</taxon>
        <taxon>Betaproteobacteria</taxon>
        <taxon>Burkholderiales</taxon>
        <taxon>Burkholderiaceae</taxon>
        <taxon>Paraburkholderia</taxon>
    </lineage>
</organism>
<comment type="subcellular location">
    <subcellularLocation>
        <location evidence="1 14">Cell outer membrane</location>
        <topology evidence="1 14">Multi-pass membrane protein</topology>
    </subcellularLocation>
</comment>
<feature type="signal peptide" evidence="18">
    <location>
        <begin position="1"/>
        <end position="36"/>
    </location>
</feature>
<comment type="caution">
    <text evidence="21">The sequence shown here is derived from an EMBL/GenBank/DDBJ whole genome shotgun (WGS) entry which is preliminary data.</text>
</comment>
<proteinExistence type="inferred from homology"/>
<evidence type="ECO:0000259" key="19">
    <source>
        <dbReference type="Pfam" id="PF00593"/>
    </source>
</evidence>
<keyword evidence="4 14" id="KW-1134">Transmembrane beta strand</keyword>
<name>A0ABM8U5B4_9BURK</name>
<evidence type="ECO:0000256" key="15">
    <source>
        <dbReference type="PROSITE-ProRule" id="PRU10144"/>
    </source>
</evidence>
<dbReference type="InterPro" id="IPR010105">
    <property type="entry name" value="TonB_sidphr_rcpt"/>
</dbReference>
<evidence type="ECO:0000256" key="9">
    <source>
        <dbReference type="ARBA" id="ARBA00023065"/>
    </source>
</evidence>
<evidence type="ECO:0000256" key="12">
    <source>
        <dbReference type="ARBA" id="ARBA00023170"/>
    </source>
</evidence>
<evidence type="ECO:0000256" key="4">
    <source>
        <dbReference type="ARBA" id="ARBA00022452"/>
    </source>
</evidence>
<evidence type="ECO:0000256" key="8">
    <source>
        <dbReference type="ARBA" id="ARBA00023004"/>
    </source>
</evidence>
<evidence type="ECO:0000256" key="11">
    <source>
        <dbReference type="ARBA" id="ARBA00023136"/>
    </source>
</evidence>
<keyword evidence="12 21" id="KW-0675">Receptor</keyword>
<keyword evidence="9" id="KW-0406">Ion transport</keyword>
<feature type="chain" id="PRO_5045671026" evidence="18">
    <location>
        <begin position="37"/>
        <end position="726"/>
    </location>
</feature>
<dbReference type="InterPro" id="IPR000531">
    <property type="entry name" value="Beta-barrel_TonB"/>
</dbReference>
<feature type="short sequence motif" description="TonB C-terminal box" evidence="15">
    <location>
        <begin position="709"/>
        <end position="726"/>
    </location>
</feature>
<evidence type="ECO:0000256" key="13">
    <source>
        <dbReference type="ARBA" id="ARBA00023237"/>
    </source>
</evidence>
<keyword evidence="22" id="KW-1185">Reference proteome</keyword>
<protein>
    <submittedName>
        <fullName evidence="21">Ferric-anguibactin receptor FatA</fullName>
    </submittedName>
</protein>
<dbReference type="Gene3D" id="2.40.170.20">
    <property type="entry name" value="TonB-dependent receptor, beta-barrel domain"/>
    <property type="match status" value="1"/>
</dbReference>
<dbReference type="Pfam" id="PF07715">
    <property type="entry name" value="Plug"/>
    <property type="match status" value="1"/>
</dbReference>
<dbReference type="NCBIfam" id="TIGR01783">
    <property type="entry name" value="TonB-siderophor"/>
    <property type="match status" value="1"/>
</dbReference>
<evidence type="ECO:0000313" key="22">
    <source>
        <dbReference type="Proteomes" id="UP000789752"/>
    </source>
</evidence>
<feature type="compositionally biased region" description="Basic and acidic residues" evidence="17">
    <location>
        <begin position="64"/>
        <end position="76"/>
    </location>
</feature>
<evidence type="ECO:0000256" key="18">
    <source>
        <dbReference type="SAM" id="SignalP"/>
    </source>
</evidence>
<dbReference type="PROSITE" id="PS01156">
    <property type="entry name" value="TONB_DEPENDENT_REC_2"/>
    <property type="match status" value="1"/>
</dbReference>
<dbReference type="PROSITE" id="PS52016">
    <property type="entry name" value="TONB_DEPENDENT_REC_3"/>
    <property type="match status" value="1"/>
</dbReference>
<feature type="region of interest" description="Disordered" evidence="17">
    <location>
        <begin position="59"/>
        <end position="89"/>
    </location>
</feature>
<dbReference type="Gene3D" id="2.170.130.10">
    <property type="entry name" value="TonB-dependent receptor, plug domain"/>
    <property type="match status" value="1"/>
</dbReference>
<dbReference type="Proteomes" id="UP000789752">
    <property type="component" value="Unassembled WGS sequence"/>
</dbReference>
<keyword evidence="5" id="KW-0410">Iron transport</keyword>
<dbReference type="EMBL" id="CAJQYY010000017">
    <property type="protein sequence ID" value="CAG4904740.1"/>
    <property type="molecule type" value="Genomic_DNA"/>
</dbReference>
<evidence type="ECO:0000256" key="2">
    <source>
        <dbReference type="ARBA" id="ARBA00009810"/>
    </source>
</evidence>
<dbReference type="InterPro" id="IPR037066">
    <property type="entry name" value="Plug_dom_sf"/>
</dbReference>
<evidence type="ECO:0000256" key="10">
    <source>
        <dbReference type="ARBA" id="ARBA00023077"/>
    </source>
</evidence>
<evidence type="ECO:0000256" key="6">
    <source>
        <dbReference type="ARBA" id="ARBA00022692"/>
    </source>
</evidence>
<dbReference type="RefSeq" id="WP_228979664.1">
    <property type="nucleotide sequence ID" value="NZ_CAJQYY010000017.1"/>
</dbReference>
<keyword evidence="7 18" id="KW-0732">Signal</keyword>
<evidence type="ECO:0000256" key="1">
    <source>
        <dbReference type="ARBA" id="ARBA00004571"/>
    </source>
</evidence>
<dbReference type="Pfam" id="PF00593">
    <property type="entry name" value="TonB_dep_Rec_b-barrel"/>
    <property type="match status" value="1"/>
</dbReference>
<sequence>MKNAVRRTGGFRKAVTVKPLHVAAVLMFAASHAALAQQDAGAGSPAPASGEQVLPAVKVSSQSARDDTGQHLERDVSSGALGSRSQLDTPYSTTVVTGQELMDRQANKLGDVFAQDASVSDNSNPYNAWASYVTVRGMQLDWQNGFKIDGQPFNAYGITLPYEQLESVELLKGLSGFMYGFGSPGGVVNYVTRKPPVSGTPIRSVDVGYRSTAIWSEHLDLGGRVGPDNMFGYRFNATHEEGKTYNDGNVRRDAFSLAADARLTRDLTATFGALYQERHASGITTALSTALYDGTSLPGRISGGSSNLITPDQHLNTNLQLYTGGLHYNLNQDWTVSATYSFSKSTRDRNESTFYLLDPSGDYSDTRFQGKEGHMLSAWQVMAEGNVRTGPLQHQLVFGGAYQKQTNDYGANSFYGPIGVGNIHEPNTNRYDSSGFYTYRDSDITQKALFASDTIQLTQRWSVLGGVRYTNYEQHGYTVSGATASTYSQNGVLTPSVAVMFRLAPTTTLYASYVESLEPGRVVNEAYANGGELLKPLRSKQYEVGVKSDHDRWSATAALFRIERGAQYANSANVYVQDGESIFQGIEAGTDVRLGNNWTVGGDLMWIATHYEKGSTNDGNRVAGAPGFVAAAHVYYAVPYVPGLKIGADAKFTGNTPVRPSGDLNAPGYMLVNLGATYSTRIAGHGVSVRAAIDNLTNRRYWEYQYADYITPGEPRTLSLNARFDF</sequence>
<keyword evidence="10 16" id="KW-0798">TonB box</keyword>
<evidence type="ECO:0000256" key="17">
    <source>
        <dbReference type="SAM" id="MobiDB-lite"/>
    </source>
</evidence>
<dbReference type="PANTHER" id="PTHR32552:SF82">
    <property type="entry name" value="FCUA PROTEIN"/>
    <property type="match status" value="1"/>
</dbReference>
<dbReference type="InterPro" id="IPR036942">
    <property type="entry name" value="Beta-barrel_TonB_sf"/>
</dbReference>